<dbReference type="PANTHER" id="PTHR32097">
    <property type="entry name" value="CAMP-BINDING PROTEIN 1-RELATED"/>
    <property type="match status" value="1"/>
</dbReference>
<dbReference type="AlphaFoldDB" id="A0A8J7U338"/>
<dbReference type="Proteomes" id="UP000664417">
    <property type="component" value="Unassembled WGS sequence"/>
</dbReference>
<proteinExistence type="predicted"/>
<protein>
    <submittedName>
        <fullName evidence="2">TerD family protein</fullName>
    </submittedName>
</protein>
<comment type="caution">
    <text evidence="2">The sequence shown here is derived from an EMBL/GenBank/DDBJ whole genome shotgun (WGS) entry which is preliminary data.</text>
</comment>
<reference evidence="2" key="1">
    <citation type="submission" date="2021-03" db="EMBL/GenBank/DDBJ databases">
        <authorList>
            <person name="Wang G."/>
        </authorList>
    </citation>
    <scope>NUCLEOTIDE SEQUENCE</scope>
    <source>
        <strain evidence="2">KCTC 12899</strain>
    </source>
</reference>
<dbReference type="EMBL" id="JAFREP010000004">
    <property type="protein sequence ID" value="MBO1317923.1"/>
    <property type="molecule type" value="Genomic_DNA"/>
</dbReference>
<dbReference type="InterPro" id="IPR003325">
    <property type="entry name" value="TerD"/>
</dbReference>
<organism evidence="2 3">
    <name type="scientific">Acanthopleuribacter pedis</name>
    <dbReference type="NCBI Taxonomy" id="442870"/>
    <lineage>
        <taxon>Bacteria</taxon>
        <taxon>Pseudomonadati</taxon>
        <taxon>Acidobacteriota</taxon>
        <taxon>Holophagae</taxon>
        <taxon>Acanthopleuribacterales</taxon>
        <taxon>Acanthopleuribacteraceae</taxon>
        <taxon>Acanthopleuribacter</taxon>
    </lineage>
</organism>
<dbReference type="InterPro" id="IPR051324">
    <property type="entry name" value="Stress/Tellurium_Resist"/>
</dbReference>
<dbReference type="RefSeq" id="WP_207857434.1">
    <property type="nucleotide sequence ID" value="NZ_JAFREP010000004.1"/>
</dbReference>
<evidence type="ECO:0000313" key="3">
    <source>
        <dbReference type="Proteomes" id="UP000664417"/>
    </source>
</evidence>
<name>A0A8J7U338_9BACT</name>
<keyword evidence="1" id="KW-0778">Tellurium resistance</keyword>
<evidence type="ECO:0000256" key="1">
    <source>
        <dbReference type="ARBA" id="ARBA00022686"/>
    </source>
</evidence>
<dbReference type="CDD" id="cd06974">
    <property type="entry name" value="TerD_like"/>
    <property type="match status" value="1"/>
</dbReference>
<accession>A0A8J7U338</accession>
<evidence type="ECO:0000313" key="2">
    <source>
        <dbReference type="EMBL" id="MBO1317923.1"/>
    </source>
</evidence>
<sequence length="721" mass="81769">MNFIALKRLFILSVSEGPGISTANKCVLQAELASMGYRLTNPELLDRASETFFLKYRDTMNFLKSLRGGDVDYVPLFTGFPDQVPEDNAYFARRVMGYLGNRFDMFEDGTLLESGIRVPEWLFDLNAFGADPITQFQVNSLWEQGVTDQNARETEERVQWIDLELVFEDTASDRLRDWLRAALYANASVKEEWHDDLSELLTLFGAKALDPNQIAQKENLALVMRLLWREGYHEDAAGLAQNATDLLRLFAALTDSNISLATKITFPKFSRPQRRAVLGVLEKQRNLAEDLNRYRGLWLEIGRYLHVSEFHKTHPHTHKAFDLLRNGKVVTFNSKTEKLIADGLVTELLHHLEHRPGVLARKLHELLRRFPKKTTAILAAFERSAASVTAKNLLVLLHYFQSINESPIRTVVNKRGKMKVLENNAVQGMTPSQVDQTVALIREQLTHRIAEKESWVDQSVWIDPDLEHYIVPLQQRAASDGLLTFGRGSQIPIDEGKVLRLFVYWKQTARTTDLDLSLIQFDETFVYRGHVSYTNLASDGIVHSGDLQSAPRGAAEFIDVTLDQLPKETRYLAIQVYRFAGEAFAEMQAHAGWMVRKKVSRRYRGFDIKSVVNKFDLNGTGSYCVPLVVDLKTRRAILTDLYMGTRAFYNNVEGECGNVAKAVQAIVGYRESRPNLKTLAEIHLAARQGEIAQSETADIRFGVKEADFNAHDTATILADLL</sequence>
<gene>
    <name evidence="2" type="ORF">J3U88_05575</name>
</gene>
<dbReference type="GO" id="GO:0046690">
    <property type="term" value="P:response to tellurium ion"/>
    <property type="evidence" value="ECO:0007669"/>
    <property type="project" value="UniProtKB-KW"/>
</dbReference>
<keyword evidence="3" id="KW-1185">Reference proteome</keyword>
<dbReference type="Gene3D" id="2.60.60.30">
    <property type="entry name" value="sav2460 like domains"/>
    <property type="match status" value="1"/>
</dbReference>
<dbReference type="PANTHER" id="PTHR32097:SF18">
    <property type="entry name" value="RING-TYPE DOMAIN-CONTAINING PROTEIN"/>
    <property type="match status" value="1"/>
</dbReference>